<gene>
    <name evidence="2" type="ORF">D9758_012244</name>
</gene>
<dbReference type="Proteomes" id="UP000559256">
    <property type="component" value="Unassembled WGS sequence"/>
</dbReference>
<proteinExistence type="predicted"/>
<accession>A0A8H5CAW4</accession>
<name>A0A8H5CAW4_9AGAR</name>
<feature type="compositionally biased region" description="Polar residues" evidence="1">
    <location>
        <begin position="44"/>
        <end position="57"/>
    </location>
</feature>
<feature type="compositionally biased region" description="Polar residues" evidence="1">
    <location>
        <begin position="69"/>
        <end position="80"/>
    </location>
</feature>
<protein>
    <submittedName>
        <fullName evidence="2">Uncharacterized protein</fullName>
    </submittedName>
</protein>
<dbReference type="AlphaFoldDB" id="A0A8H5CAW4"/>
<dbReference type="EMBL" id="JAACJM010000196">
    <property type="protein sequence ID" value="KAF5338430.1"/>
    <property type="molecule type" value="Genomic_DNA"/>
</dbReference>
<organism evidence="2 3">
    <name type="scientific">Tetrapyrgos nigripes</name>
    <dbReference type="NCBI Taxonomy" id="182062"/>
    <lineage>
        <taxon>Eukaryota</taxon>
        <taxon>Fungi</taxon>
        <taxon>Dikarya</taxon>
        <taxon>Basidiomycota</taxon>
        <taxon>Agaricomycotina</taxon>
        <taxon>Agaricomycetes</taxon>
        <taxon>Agaricomycetidae</taxon>
        <taxon>Agaricales</taxon>
        <taxon>Marasmiineae</taxon>
        <taxon>Marasmiaceae</taxon>
        <taxon>Tetrapyrgos</taxon>
    </lineage>
</organism>
<comment type="caution">
    <text evidence="2">The sequence shown here is derived from an EMBL/GenBank/DDBJ whole genome shotgun (WGS) entry which is preliminary data.</text>
</comment>
<feature type="region of interest" description="Disordered" evidence="1">
    <location>
        <begin position="44"/>
        <end position="88"/>
    </location>
</feature>
<evidence type="ECO:0000256" key="1">
    <source>
        <dbReference type="SAM" id="MobiDB-lite"/>
    </source>
</evidence>
<keyword evidence="3" id="KW-1185">Reference proteome</keyword>
<evidence type="ECO:0000313" key="2">
    <source>
        <dbReference type="EMBL" id="KAF5338430.1"/>
    </source>
</evidence>
<sequence length="132" mass="14140">MFIRKLLTLYAFLSLFALAIFAGFGQVQVHAAVVPMHMRHTGTNPITLDSGSRVTNPDPNPDPSGLRPSGTSNQASSTLSGRDLGRDVPTRDNVKLMVESLGVERAAAYFKIDVPTLEQYCHDMGIGIPGGA</sequence>
<evidence type="ECO:0000313" key="3">
    <source>
        <dbReference type="Proteomes" id="UP000559256"/>
    </source>
</evidence>
<reference evidence="2 3" key="1">
    <citation type="journal article" date="2020" name="ISME J.">
        <title>Uncovering the hidden diversity of litter-decomposition mechanisms in mushroom-forming fungi.</title>
        <authorList>
            <person name="Floudas D."/>
            <person name="Bentzer J."/>
            <person name="Ahren D."/>
            <person name="Johansson T."/>
            <person name="Persson P."/>
            <person name="Tunlid A."/>
        </authorList>
    </citation>
    <scope>NUCLEOTIDE SEQUENCE [LARGE SCALE GENOMIC DNA]</scope>
    <source>
        <strain evidence="2 3">CBS 291.85</strain>
    </source>
</reference>